<feature type="domain" description="Primase C-terminal 1" evidence="1">
    <location>
        <begin position="185"/>
        <end position="250"/>
    </location>
</feature>
<accession>A0ABT9NCR4</accession>
<gene>
    <name evidence="2" type="ORF">J2S49_001595</name>
</gene>
<dbReference type="EMBL" id="JAUSQW010000001">
    <property type="protein sequence ID" value="MDP9801519.1"/>
    <property type="molecule type" value="Genomic_DNA"/>
</dbReference>
<organism evidence="2 3">
    <name type="scientific">Arcanobacterium wilhelmae</name>
    <dbReference type="NCBI Taxonomy" id="1803177"/>
    <lineage>
        <taxon>Bacteria</taxon>
        <taxon>Bacillati</taxon>
        <taxon>Actinomycetota</taxon>
        <taxon>Actinomycetes</taxon>
        <taxon>Actinomycetales</taxon>
        <taxon>Actinomycetaceae</taxon>
        <taxon>Arcanobacterium</taxon>
    </lineage>
</organism>
<dbReference type="SMART" id="SM00942">
    <property type="entry name" value="PriCT_1"/>
    <property type="match status" value="1"/>
</dbReference>
<evidence type="ECO:0000313" key="2">
    <source>
        <dbReference type="EMBL" id="MDP9801519.1"/>
    </source>
</evidence>
<protein>
    <recommendedName>
        <fullName evidence="1">Primase C-terminal 1 domain-containing protein</fullName>
    </recommendedName>
</protein>
<dbReference type="InterPro" id="IPR014820">
    <property type="entry name" value="PriCT_1"/>
</dbReference>
<sequence>MTFTLYASGVCGVQSNTRYPHHHTITTTAELASVAAFDHVAAIYAGDKRGNATFIESDCVVMDIDNDHTNIPSEWITPARLAQLMDGVAFMTATSRNHNKPKGQLSARPRFHVYFPISPVQDAGVYAGLKQTLAARFDFFDANATDAGRFTYGNPHAQVEIFNGDTTLDVWLDEADDLDMFAAFDAATQVIGEGSRNATLSRFAGRVLVRFGITDSARDAFDRKAALCEPPLSEWELKRIWASACRFAAKVQSRPDYLPPEAYEQLTSLKPDDFTDLGQATVLAGEYADRMCFSAATNWMAYENGVWEENEAKAQRLVQELTSRRFHHLPWLPPIQSPWNEYAQCS</sequence>
<evidence type="ECO:0000259" key="1">
    <source>
        <dbReference type="SMART" id="SM00942"/>
    </source>
</evidence>
<comment type="caution">
    <text evidence="2">The sequence shown here is derived from an EMBL/GenBank/DDBJ whole genome shotgun (WGS) entry which is preliminary data.</text>
</comment>
<dbReference type="RefSeq" id="WP_307014755.1">
    <property type="nucleotide sequence ID" value="NZ_JAUSQW010000001.1"/>
</dbReference>
<name>A0ABT9NCR4_9ACTO</name>
<proteinExistence type="predicted"/>
<reference evidence="2 3" key="1">
    <citation type="submission" date="2023-07" db="EMBL/GenBank/DDBJ databases">
        <title>Sequencing the genomes of 1000 actinobacteria strains.</title>
        <authorList>
            <person name="Klenk H.-P."/>
        </authorList>
    </citation>
    <scope>NUCLEOTIDE SEQUENCE [LARGE SCALE GENOMIC DNA]</scope>
    <source>
        <strain evidence="2 3">DSM 102162</strain>
    </source>
</reference>
<keyword evidence="3" id="KW-1185">Reference proteome</keyword>
<dbReference type="Proteomes" id="UP001235966">
    <property type="component" value="Unassembled WGS sequence"/>
</dbReference>
<evidence type="ECO:0000313" key="3">
    <source>
        <dbReference type="Proteomes" id="UP001235966"/>
    </source>
</evidence>